<proteinExistence type="predicted"/>
<sequence length="89" mass="9954">MQIEAPDLARADVDVVGTGQIRSIGRTQKAETIRQRFQRAVAKDAFTLPGLILEQREDQFVLAQSVGAFDVVGDRHVKKLAYMECFEFG</sequence>
<dbReference type="EMBL" id="JDVG02000619">
    <property type="protein sequence ID" value="KFB70970.1"/>
    <property type="molecule type" value="Genomic_DNA"/>
</dbReference>
<dbReference type="AlphaFoldDB" id="A0A080LTQ1"/>
<reference evidence="1 2" key="1">
    <citation type="submission" date="2014-02" db="EMBL/GenBank/DDBJ databases">
        <title>Expanding our view of genomic diversity in Candidatus Accumulibacter clades.</title>
        <authorList>
            <person name="Skennerton C.T."/>
            <person name="Barr J.J."/>
            <person name="Slater F.R."/>
            <person name="Bond P.L."/>
            <person name="Tyson G.W."/>
        </authorList>
    </citation>
    <scope>NUCLEOTIDE SEQUENCE [LARGE SCALE GENOMIC DNA]</scope>
    <source>
        <strain evidence="2">BA-91</strain>
    </source>
</reference>
<accession>A0A080LTQ1</accession>
<dbReference type="Proteomes" id="UP000020077">
    <property type="component" value="Unassembled WGS sequence"/>
</dbReference>
<evidence type="ECO:0000313" key="2">
    <source>
        <dbReference type="Proteomes" id="UP000020077"/>
    </source>
</evidence>
<comment type="caution">
    <text evidence="1">The sequence shown here is derived from an EMBL/GenBank/DDBJ whole genome shotgun (WGS) entry which is preliminary data.</text>
</comment>
<organism evidence="1 2">
    <name type="scientific">Candidatus Accumulibacter phosphatis</name>
    <dbReference type="NCBI Taxonomy" id="327160"/>
    <lineage>
        <taxon>Bacteria</taxon>
        <taxon>Pseudomonadati</taxon>
        <taxon>Pseudomonadota</taxon>
        <taxon>Betaproteobacteria</taxon>
        <taxon>Candidatus Accumulibacter</taxon>
    </lineage>
</organism>
<protein>
    <submittedName>
        <fullName evidence="1">Uncharacterized protein</fullName>
    </submittedName>
</protein>
<evidence type="ECO:0000313" key="1">
    <source>
        <dbReference type="EMBL" id="KFB70970.1"/>
    </source>
</evidence>
<gene>
    <name evidence="1" type="ORF">AW09_003912</name>
</gene>
<name>A0A080LTQ1_9PROT</name>